<dbReference type="AlphaFoldDB" id="A0A9C9TIJ7"/>
<dbReference type="Proteomes" id="UP000885680">
    <property type="component" value="Unassembled WGS sequence"/>
</dbReference>
<comment type="caution">
    <text evidence="8">The sequence shown here is derived from an EMBL/GenBank/DDBJ whole genome shotgun (WGS) entry which is preliminary data.</text>
</comment>
<evidence type="ECO:0000256" key="3">
    <source>
        <dbReference type="ARBA" id="ARBA00022670"/>
    </source>
</evidence>
<dbReference type="InterPro" id="IPR040449">
    <property type="entry name" value="Peptidase_S66_N"/>
</dbReference>
<evidence type="ECO:0000256" key="2">
    <source>
        <dbReference type="ARBA" id="ARBA00022645"/>
    </source>
</evidence>
<evidence type="ECO:0000259" key="6">
    <source>
        <dbReference type="Pfam" id="PF02016"/>
    </source>
</evidence>
<protein>
    <submittedName>
        <fullName evidence="8">LD-carboxypeptidase</fullName>
    </submittedName>
</protein>
<evidence type="ECO:0000313" key="9">
    <source>
        <dbReference type="Proteomes" id="UP000885680"/>
    </source>
</evidence>
<accession>A0A9C9TIJ7</accession>
<sequence length="236" mass="24689">MIDAFVAPHVRAVLATRGGKGSYRIAHRLPFETIAANPKPVVGFSDITILHMMLWKKCALEGVHGALTSDAEDRLSETAAASLHAVLMKDGSAEIAAQTATASYELTTFGTARGPLLGGNLDMLCTAAGWALPPFRGAVLLVESAGLGIGQLDRALTMLVRGKHLESIAGIAVGHINGTPSNPPWSAIDLIRQHLGPLEVPILGGLPIGHDMDARSVPIGRTVILDADGLKLHIQG</sequence>
<dbReference type="GO" id="GO:0006508">
    <property type="term" value="P:proteolysis"/>
    <property type="evidence" value="ECO:0007669"/>
    <property type="project" value="UniProtKB-KW"/>
</dbReference>
<dbReference type="InterPro" id="IPR027461">
    <property type="entry name" value="Carboxypeptidase_A_C_sf"/>
</dbReference>
<organism evidence="8 9">
    <name type="scientific">Aurantimonas coralicida</name>
    <dbReference type="NCBI Taxonomy" id="182270"/>
    <lineage>
        <taxon>Bacteria</taxon>
        <taxon>Pseudomonadati</taxon>
        <taxon>Pseudomonadota</taxon>
        <taxon>Alphaproteobacteria</taxon>
        <taxon>Hyphomicrobiales</taxon>
        <taxon>Aurantimonadaceae</taxon>
        <taxon>Aurantimonas</taxon>
    </lineage>
</organism>
<dbReference type="CDD" id="cd07025">
    <property type="entry name" value="Peptidase_S66"/>
    <property type="match status" value="1"/>
</dbReference>
<name>A0A9C9TIJ7_9HYPH</name>
<keyword evidence="3" id="KW-0645">Protease</keyword>
<reference evidence="8" key="1">
    <citation type="journal article" date="2020" name="mSystems">
        <title>Genome- and Community-Level Interaction Insights into Carbon Utilization and Element Cycling Functions of Hydrothermarchaeota in Hydrothermal Sediment.</title>
        <authorList>
            <person name="Zhou Z."/>
            <person name="Liu Y."/>
            <person name="Xu W."/>
            <person name="Pan J."/>
            <person name="Luo Z.H."/>
            <person name="Li M."/>
        </authorList>
    </citation>
    <scope>NUCLEOTIDE SEQUENCE</scope>
    <source>
        <strain evidence="8">HyVt-347</strain>
    </source>
</reference>
<evidence type="ECO:0000256" key="1">
    <source>
        <dbReference type="ARBA" id="ARBA00010233"/>
    </source>
</evidence>
<dbReference type="InterPro" id="IPR029062">
    <property type="entry name" value="Class_I_gatase-like"/>
</dbReference>
<dbReference type="Gene3D" id="3.50.30.60">
    <property type="entry name" value="LD-carboxypeptidase A C-terminal domain-like"/>
    <property type="match status" value="1"/>
</dbReference>
<comment type="similarity">
    <text evidence="1">Belongs to the peptidase S66 family.</text>
</comment>
<dbReference type="SUPFAM" id="SSF52317">
    <property type="entry name" value="Class I glutamine amidotransferase-like"/>
    <property type="match status" value="1"/>
</dbReference>
<dbReference type="PANTHER" id="PTHR30237">
    <property type="entry name" value="MURAMOYLTETRAPEPTIDE CARBOXYPEPTIDASE"/>
    <property type="match status" value="1"/>
</dbReference>
<dbReference type="InterPro" id="IPR027478">
    <property type="entry name" value="LdcA_N"/>
</dbReference>
<evidence type="ECO:0000256" key="4">
    <source>
        <dbReference type="ARBA" id="ARBA00022801"/>
    </source>
</evidence>
<keyword evidence="4" id="KW-0378">Hydrolase</keyword>
<evidence type="ECO:0000256" key="5">
    <source>
        <dbReference type="ARBA" id="ARBA00022825"/>
    </source>
</evidence>
<dbReference type="SUPFAM" id="SSF141986">
    <property type="entry name" value="LD-carboxypeptidase A C-terminal domain-like"/>
    <property type="match status" value="1"/>
</dbReference>
<dbReference type="Pfam" id="PF02016">
    <property type="entry name" value="Peptidase_S66"/>
    <property type="match status" value="1"/>
</dbReference>
<dbReference type="PANTHER" id="PTHR30237:SF2">
    <property type="entry name" value="MUREIN TETRAPEPTIDE CARBOXYPEPTIDASE"/>
    <property type="match status" value="1"/>
</dbReference>
<evidence type="ECO:0000259" key="7">
    <source>
        <dbReference type="Pfam" id="PF17676"/>
    </source>
</evidence>
<proteinExistence type="inferred from homology"/>
<dbReference type="GO" id="GO:0008236">
    <property type="term" value="F:serine-type peptidase activity"/>
    <property type="evidence" value="ECO:0007669"/>
    <property type="project" value="UniProtKB-KW"/>
</dbReference>
<dbReference type="InterPro" id="IPR003507">
    <property type="entry name" value="S66_fam"/>
</dbReference>
<dbReference type="InterPro" id="IPR040921">
    <property type="entry name" value="Peptidase_S66C"/>
</dbReference>
<dbReference type="GO" id="GO:0004180">
    <property type="term" value="F:carboxypeptidase activity"/>
    <property type="evidence" value="ECO:0007669"/>
    <property type="project" value="UniProtKB-KW"/>
</dbReference>
<evidence type="ECO:0000313" key="8">
    <source>
        <dbReference type="EMBL" id="HEU01831.1"/>
    </source>
</evidence>
<feature type="domain" description="LD-carboxypeptidase N-terminal" evidence="6">
    <location>
        <begin position="3"/>
        <end position="65"/>
    </location>
</feature>
<keyword evidence="2" id="KW-0121">Carboxypeptidase</keyword>
<gene>
    <name evidence="8" type="ORF">ENH89_16180</name>
</gene>
<dbReference type="EMBL" id="DRGN01000234">
    <property type="protein sequence ID" value="HEU01831.1"/>
    <property type="molecule type" value="Genomic_DNA"/>
</dbReference>
<dbReference type="Pfam" id="PF17676">
    <property type="entry name" value="Peptidase_S66C"/>
    <property type="match status" value="1"/>
</dbReference>
<feature type="domain" description="LD-carboxypeptidase C-terminal" evidence="7">
    <location>
        <begin position="113"/>
        <end position="223"/>
    </location>
</feature>
<dbReference type="Gene3D" id="3.40.50.10740">
    <property type="entry name" value="Class I glutamine amidotransferase-like"/>
    <property type="match status" value="1"/>
</dbReference>
<keyword evidence="5" id="KW-0720">Serine protease</keyword>